<feature type="transmembrane region" description="Helical" evidence="12">
    <location>
        <begin position="6"/>
        <end position="22"/>
    </location>
</feature>
<evidence type="ECO:0000313" key="15">
    <source>
        <dbReference type="Proteomes" id="UP000199771"/>
    </source>
</evidence>
<comment type="catalytic activity">
    <reaction evidence="9 12">
        <text>lipid IVA (E. coli) + CMP-3-deoxy-beta-D-manno-octulosonate = alpha-Kdo-(2-&gt;6)-lipid IVA (E. coli) + CMP + H(+)</text>
        <dbReference type="Rhea" id="RHEA:28066"/>
        <dbReference type="ChEBI" id="CHEBI:15378"/>
        <dbReference type="ChEBI" id="CHEBI:58603"/>
        <dbReference type="ChEBI" id="CHEBI:60364"/>
        <dbReference type="ChEBI" id="CHEBI:60377"/>
        <dbReference type="ChEBI" id="CHEBI:85987"/>
        <dbReference type="EC" id="2.4.99.12"/>
    </reaction>
</comment>
<keyword evidence="12" id="KW-0448">Lipopolysaccharide biosynthesis</keyword>
<feature type="active site" description="Proton acceptor" evidence="10">
    <location>
        <position position="59"/>
    </location>
</feature>
<keyword evidence="12" id="KW-0812">Transmembrane</keyword>
<reference evidence="14 15" key="1">
    <citation type="submission" date="2016-10" db="EMBL/GenBank/DDBJ databases">
        <authorList>
            <person name="de Groot N.N."/>
        </authorList>
    </citation>
    <scope>NUCLEOTIDE SEQUENCE [LARGE SCALE GENOMIC DNA]</scope>
    <source>
        <strain evidence="14 15">DSM 23609</strain>
    </source>
</reference>
<comment type="function">
    <text evidence="12">Involved in lipopolysaccharide (LPS) biosynthesis. Catalyzes the transfer of 3-deoxy-D-manno-octulosonate (Kdo) residue(s) from CMP-Kdo to lipid IV(A), the tetraacyldisaccharide-1,4'-bisphosphate precursor of lipid A.</text>
</comment>
<evidence type="ECO:0000256" key="5">
    <source>
        <dbReference type="ARBA" id="ARBA00019077"/>
    </source>
</evidence>
<dbReference type="SUPFAM" id="SSF53756">
    <property type="entry name" value="UDP-Glycosyltransferase/glycogen phosphorylase"/>
    <property type="match status" value="1"/>
</dbReference>
<evidence type="ECO:0000256" key="3">
    <source>
        <dbReference type="ARBA" id="ARBA00006380"/>
    </source>
</evidence>
<evidence type="ECO:0000256" key="7">
    <source>
        <dbReference type="ARBA" id="ARBA00022968"/>
    </source>
</evidence>
<dbReference type="EC" id="2.4.99.12" evidence="4 12"/>
<keyword evidence="7" id="KW-0735">Signal-anchor</keyword>
<dbReference type="Pfam" id="PF04413">
    <property type="entry name" value="Glycos_transf_N"/>
    <property type="match status" value="1"/>
</dbReference>
<evidence type="ECO:0000256" key="12">
    <source>
        <dbReference type="RuleBase" id="RU365103"/>
    </source>
</evidence>
<comment type="pathway">
    <text evidence="2 12">Bacterial outer membrane biogenesis; LPS core biosynthesis.</text>
</comment>
<organism evidence="14 15">
    <name type="scientific">Fontimonas thermophila</name>
    <dbReference type="NCBI Taxonomy" id="1076937"/>
    <lineage>
        <taxon>Bacteria</taxon>
        <taxon>Pseudomonadati</taxon>
        <taxon>Pseudomonadota</taxon>
        <taxon>Gammaproteobacteria</taxon>
        <taxon>Nevskiales</taxon>
        <taxon>Nevskiaceae</taxon>
        <taxon>Fontimonas</taxon>
    </lineage>
</organism>
<dbReference type="Proteomes" id="UP000199771">
    <property type="component" value="Unassembled WGS sequence"/>
</dbReference>
<dbReference type="STRING" id="1076937.SAMN04488120_101141"/>
<dbReference type="InterPro" id="IPR039901">
    <property type="entry name" value="Kdotransferase"/>
</dbReference>
<evidence type="ECO:0000256" key="11">
    <source>
        <dbReference type="PIRSR" id="PIRSR639901-2"/>
    </source>
</evidence>
<protein>
    <recommendedName>
        <fullName evidence="5 12">3-deoxy-D-manno-octulosonic acid transferase</fullName>
        <shortName evidence="12">Kdo transferase</shortName>
        <ecNumber evidence="4 12">2.4.99.12</ecNumber>
    </recommendedName>
    <alternativeName>
        <fullName evidence="8 12">Lipid IV(A) 3-deoxy-D-manno-octulosonic acid transferase</fullName>
    </alternativeName>
</protein>
<dbReference type="NCBIfam" id="NF004388">
    <property type="entry name" value="PRK05749.1-4"/>
    <property type="match status" value="1"/>
</dbReference>
<comment type="similarity">
    <text evidence="3">Belongs to the glycosyltransferase group 1 family. Glycosyltransferase 30 subfamily.</text>
</comment>
<sequence>MRLVYTFLLYLLTPFVLLRLLWRSRRLADYRRRIGERFGFVPTPAQPVAVWVHAVSVGEALAALPLVRALVERHGSQRVLVTTTTPTGSARVREALGAAVLHVYAPYDLPQAVDRFVSRMRPRCVVVMETELWPNLFRALRRRGIPLVIANARLSVRSFRGYARVRGLAAATLADCTHIAAQSEADAARFRALGAPPSRVSVIGNLKFDQMVPPAQRASGHALRQALGSRRPVWIAASTHEGEEERALAAHRLLRQALPQALLILVPRHPQRFDTVASLVERAGFTAVRRSALPAHAPVAPSTAVLLGDSMGEMFMYYAAADVAFVGGSLVPVGGHNVLEPAMLGKPVLFGPHMHNFAEARTLLLDAGAALEVEAHTLADTLIALLGDAKRCQRMGDAGYAAVAANRGARERLLALIDALPERPVAD</sequence>
<dbReference type="GO" id="GO:0005886">
    <property type="term" value="C:plasma membrane"/>
    <property type="evidence" value="ECO:0007669"/>
    <property type="project" value="UniProtKB-SubCell"/>
</dbReference>
<dbReference type="InterPro" id="IPR038107">
    <property type="entry name" value="Glycos_transf_N_sf"/>
</dbReference>
<dbReference type="InterPro" id="IPR007507">
    <property type="entry name" value="Glycos_transf_N"/>
</dbReference>
<dbReference type="PANTHER" id="PTHR42755:SF1">
    <property type="entry name" value="3-DEOXY-D-MANNO-OCTULOSONIC ACID TRANSFERASE, MITOCHONDRIAL-RELATED"/>
    <property type="match status" value="1"/>
</dbReference>
<dbReference type="PANTHER" id="PTHR42755">
    <property type="entry name" value="3-DEOXY-MANNO-OCTULOSONATE CYTIDYLYLTRANSFERASE"/>
    <property type="match status" value="1"/>
</dbReference>
<keyword evidence="12" id="KW-0472">Membrane</keyword>
<evidence type="ECO:0000256" key="9">
    <source>
        <dbReference type="ARBA" id="ARBA00049183"/>
    </source>
</evidence>
<dbReference type="OrthoDB" id="9789797at2"/>
<dbReference type="GO" id="GO:0009244">
    <property type="term" value="P:lipopolysaccharide core region biosynthetic process"/>
    <property type="evidence" value="ECO:0007669"/>
    <property type="project" value="UniProtKB-UniRule"/>
</dbReference>
<dbReference type="RefSeq" id="WP_091530705.1">
    <property type="nucleotide sequence ID" value="NZ_FOOC01000001.1"/>
</dbReference>
<dbReference type="Gene3D" id="3.40.50.2000">
    <property type="entry name" value="Glycogen Phosphorylase B"/>
    <property type="match status" value="1"/>
</dbReference>
<evidence type="ECO:0000256" key="4">
    <source>
        <dbReference type="ARBA" id="ARBA00012621"/>
    </source>
</evidence>
<dbReference type="FunFam" id="3.40.50.11720:FF:000001">
    <property type="entry name" value="3-deoxy-D-manno-octulosonic acid transferase"/>
    <property type="match status" value="1"/>
</dbReference>
<name>A0A1I2H531_9GAMM</name>
<dbReference type="GO" id="GO:0009245">
    <property type="term" value="P:lipid A biosynthetic process"/>
    <property type="evidence" value="ECO:0007669"/>
    <property type="project" value="TreeGrafter"/>
</dbReference>
<keyword evidence="12" id="KW-1133">Transmembrane helix</keyword>
<comment type="subcellular location">
    <subcellularLocation>
        <location evidence="1">Cell inner membrane</location>
        <topology evidence="1">Single-pass membrane protein</topology>
        <orientation evidence="1">Cytoplasmic side</orientation>
    </subcellularLocation>
    <subcellularLocation>
        <location evidence="12">Cell membrane</location>
    </subcellularLocation>
</comment>
<keyword evidence="12" id="KW-1003">Cell membrane</keyword>
<dbReference type="EMBL" id="FOOC01000001">
    <property type="protein sequence ID" value="SFF24493.1"/>
    <property type="molecule type" value="Genomic_DNA"/>
</dbReference>
<feature type="site" description="Transition state stabilizer" evidence="11">
    <location>
        <position position="207"/>
    </location>
</feature>
<feature type="domain" description="3-deoxy-D-manno-octulosonic-acid transferase N-terminal" evidence="13">
    <location>
        <begin position="33"/>
        <end position="210"/>
    </location>
</feature>
<dbReference type="Gene3D" id="3.40.50.11720">
    <property type="entry name" value="3-Deoxy-D-manno-octulosonic-acid transferase, N-terminal domain"/>
    <property type="match status" value="1"/>
</dbReference>
<keyword evidence="6 12" id="KW-0808">Transferase</keyword>
<dbReference type="GO" id="GO:0043842">
    <property type="term" value="F:Kdo transferase activity"/>
    <property type="evidence" value="ECO:0007669"/>
    <property type="project" value="UniProtKB-EC"/>
</dbReference>
<proteinExistence type="inferred from homology"/>
<feature type="site" description="Transition state stabilizer" evidence="11">
    <location>
        <position position="129"/>
    </location>
</feature>
<gene>
    <name evidence="14" type="ORF">SAMN04488120_101141</name>
</gene>
<keyword evidence="15" id="KW-1185">Reference proteome</keyword>
<dbReference type="UniPathway" id="UPA00958"/>
<evidence type="ECO:0000256" key="8">
    <source>
        <dbReference type="ARBA" id="ARBA00031445"/>
    </source>
</evidence>
<evidence type="ECO:0000256" key="1">
    <source>
        <dbReference type="ARBA" id="ARBA00004388"/>
    </source>
</evidence>
<dbReference type="FunFam" id="3.40.50.2000:FF:000032">
    <property type="entry name" value="3-deoxy-D-manno-octulosonic acid transferase"/>
    <property type="match status" value="1"/>
</dbReference>
<evidence type="ECO:0000259" key="13">
    <source>
        <dbReference type="Pfam" id="PF04413"/>
    </source>
</evidence>
<evidence type="ECO:0000256" key="6">
    <source>
        <dbReference type="ARBA" id="ARBA00022679"/>
    </source>
</evidence>
<dbReference type="AlphaFoldDB" id="A0A1I2H531"/>
<evidence type="ECO:0000313" key="14">
    <source>
        <dbReference type="EMBL" id="SFF24493.1"/>
    </source>
</evidence>
<accession>A0A1I2H531</accession>
<evidence type="ECO:0000256" key="2">
    <source>
        <dbReference type="ARBA" id="ARBA00004713"/>
    </source>
</evidence>
<evidence type="ECO:0000256" key="10">
    <source>
        <dbReference type="PIRSR" id="PIRSR639901-1"/>
    </source>
</evidence>